<keyword evidence="13" id="KW-1185">Reference proteome</keyword>
<evidence type="ECO:0000256" key="5">
    <source>
        <dbReference type="ARBA" id="ARBA00022430"/>
    </source>
</evidence>
<dbReference type="Pfam" id="PF00682">
    <property type="entry name" value="HMGL-like"/>
    <property type="match status" value="1"/>
</dbReference>
<dbReference type="EMBL" id="MPUK01000002">
    <property type="protein sequence ID" value="ONH69167.1"/>
    <property type="molecule type" value="Genomic_DNA"/>
</dbReference>
<proteinExistence type="inferred from homology"/>
<reference evidence="11" key="1">
    <citation type="journal article" date="2014" name="Genome Announc.">
        <title>Genome sequence of the yeast Cyberlindnera fabianii (Hansenula fabianii).</title>
        <authorList>
            <person name="Freel K.C."/>
            <person name="Sarilar V."/>
            <person name="Neuveglise C."/>
            <person name="Devillers H."/>
            <person name="Friedrich A."/>
            <person name="Schacherer J."/>
        </authorList>
    </citation>
    <scope>NUCLEOTIDE SEQUENCE</scope>
    <source>
        <strain evidence="11">YJS4271</strain>
    </source>
</reference>
<evidence type="ECO:0000256" key="9">
    <source>
        <dbReference type="ARBA" id="ARBA00023304"/>
    </source>
</evidence>
<dbReference type="SUPFAM" id="SSF89000">
    <property type="entry name" value="post-HMGL domain-like"/>
    <property type="match status" value="1"/>
</dbReference>
<dbReference type="GO" id="GO:0009098">
    <property type="term" value="P:L-leucine biosynthetic process"/>
    <property type="evidence" value="ECO:0007669"/>
    <property type="project" value="UniProtKB-KW"/>
</dbReference>
<evidence type="ECO:0000256" key="3">
    <source>
        <dbReference type="ARBA" id="ARBA00009767"/>
    </source>
</evidence>
<keyword evidence="6" id="KW-0028">Amino-acid biosynthesis</keyword>
<dbReference type="STRING" id="36022.A0A061BI39"/>
<reference evidence="13" key="2">
    <citation type="journal article" date="2017" name="Genome Announc.">
        <title>Genome sequences of Cyberlindnera fabianii 65, Pichia kudriavzevii 129, and Saccharomyces cerevisiae 131 isolated from fermented masau fruits in Zimbabwe.</title>
        <authorList>
            <person name="van Rijswijck I.M.H."/>
            <person name="Derks M.F.L."/>
            <person name="Abee T."/>
            <person name="de Ridder D."/>
            <person name="Smid E.J."/>
        </authorList>
    </citation>
    <scope>NUCLEOTIDE SEQUENCE [LARGE SCALE GENOMIC DNA]</scope>
    <source>
        <strain evidence="13">65</strain>
    </source>
</reference>
<evidence type="ECO:0000313" key="12">
    <source>
        <dbReference type="EMBL" id="ONH69167.1"/>
    </source>
</evidence>
<evidence type="ECO:0000313" key="11">
    <source>
        <dbReference type="EMBL" id="CDR46653.1"/>
    </source>
</evidence>
<dbReference type="SUPFAM" id="SSF110921">
    <property type="entry name" value="2-isopropylmalate synthase LeuA, allosteric (dimerisation) domain"/>
    <property type="match status" value="1"/>
</dbReference>
<dbReference type="PROSITE" id="PS00816">
    <property type="entry name" value="AIPM_HOMOCIT_SYNTH_2"/>
    <property type="match status" value="1"/>
</dbReference>
<evidence type="ECO:0000259" key="10">
    <source>
        <dbReference type="PROSITE" id="PS50991"/>
    </source>
</evidence>
<dbReference type="FunFam" id="3.20.20.70:FF:000045">
    <property type="entry name" value="2-isopropylmalate synthase"/>
    <property type="match status" value="1"/>
</dbReference>
<keyword evidence="8" id="KW-0479">Metal-binding</keyword>
<dbReference type="InterPro" id="IPR000891">
    <property type="entry name" value="PYR_CT"/>
</dbReference>
<dbReference type="InterPro" id="IPR005668">
    <property type="entry name" value="IPM_Synthase"/>
</dbReference>
<organism evidence="11">
    <name type="scientific">Cyberlindnera fabianii</name>
    <name type="common">Yeast</name>
    <name type="synonym">Hansenula fabianii</name>
    <dbReference type="NCBI Taxonomy" id="36022"/>
    <lineage>
        <taxon>Eukaryota</taxon>
        <taxon>Fungi</taxon>
        <taxon>Dikarya</taxon>
        <taxon>Ascomycota</taxon>
        <taxon>Saccharomycotina</taxon>
        <taxon>Saccharomycetes</taxon>
        <taxon>Phaffomycetales</taxon>
        <taxon>Phaffomycetaceae</taxon>
        <taxon>Cyberlindnera</taxon>
    </lineage>
</organism>
<protein>
    <recommendedName>
        <fullName evidence="4">2-isopropylmalate synthase</fullName>
        <ecNumber evidence="4">2.3.3.13</ecNumber>
    </recommendedName>
</protein>
<evidence type="ECO:0000256" key="2">
    <source>
        <dbReference type="ARBA" id="ARBA00004689"/>
    </source>
</evidence>
<dbReference type="InterPro" id="IPR013785">
    <property type="entry name" value="Aldolase_TIM"/>
</dbReference>
<keyword evidence="9" id="KW-0100">Branched-chain amino acid biosynthesis</keyword>
<comment type="similarity">
    <text evidence="3">Belongs to the alpha-IPM synthase/homocitrate synthase family. LeuA type 2 subfamily.</text>
</comment>
<dbReference type="SMART" id="SM00917">
    <property type="entry name" value="LeuA_dimer"/>
    <property type="match status" value="1"/>
</dbReference>
<evidence type="ECO:0000313" key="13">
    <source>
        <dbReference type="Proteomes" id="UP000189513"/>
    </source>
</evidence>
<dbReference type="NCBIfam" id="TIGR00970">
    <property type="entry name" value="leuA_yeast"/>
    <property type="match status" value="1"/>
</dbReference>
<dbReference type="AlphaFoldDB" id="A0A061BI39"/>
<name>A0A061BI39_CYBFA</name>
<accession>A0A061BI39</accession>
<dbReference type="VEuPathDB" id="FungiDB:BON22_1047"/>
<gene>
    <name evidence="12" type="ORF">BON22_1047</name>
    <name evidence="11" type="ORF">CYFA0S_25e00320g</name>
</gene>
<reference evidence="12" key="3">
    <citation type="submission" date="2017-01" db="EMBL/GenBank/DDBJ databases">
        <authorList>
            <person name="Mah S.A."/>
            <person name="Swanson W.J."/>
            <person name="Moy G.W."/>
            <person name="Vacquier V.D."/>
        </authorList>
    </citation>
    <scope>NUCLEOTIDE SEQUENCE [LARGE SCALE GENOMIC DNA]</scope>
    <source>
        <strain evidence="12">65</strain>
    </source>
</reference>
<dbReference type="Pfam" id="PF22615">
    <property type="entry name" value="IPMS_D2"/>
    <property type="match status" value="1"/>
</dbReference>
<evidence type="ECO:0000256" key="8">
    <source>
        <dbReference type="ARBA" id="ARBA00022723"/>
    </source>
</evidence>
<dbReference type="InterPro" id="IPR002034">
    <property type="entry name" value="AIPM/Hcit_synth_CS"/>
</dbReference>
<dbReference type="CDD" id="cd07942">
    <property type="entry name" value="DRE_TIM_LeuA"/>
    <property type="match status" value="1"/>
</dbReference>
<dbReference type="PANTHER" id="PTHR46911">
    <property type="match status" value="1"/>
</dbReference>
<dbReference type="EMBL" id="LK052910">
    <property type="protein sequence ID" value="CDR46653.1"/>
    <property type="molecule type" value="Genomic_DNA"/>
</dbReference>
<keyword evidence="7" id="KW-0808">Transferase</keyword>
<keyword evidence="5" id="KW-0432">Leucine biosynthesis</keyword>
<dbReference type="InterPro" id="IPR036230">
    <property type="entry name" value="LeuA_allosteric_dom_sf"/>
</dbReference>
<evidence type="ECO:0000256" key="4">
    <source>
        <dbReference type="ARBA" id="ARBA00012973"/>
    </source>
</evidence>
<sequence>MFKRSVSMMQKASKPYANMLRDPSVKYKPYPQIPLKNRQWPDNTITKAPRWLTTDLRDGNQSLPDPMSVEQKKEYFHKLLEIGFKEIEVAFPSASQTDFDFTRYAVENAPADVKIQALVQSREHLIKRTVESLTGAKQATIHVYLATSDLFRDVVFNMSQEEAIEKAVWATKLVRSLTKDDPAQQATEWSYQFSPECFSDTPVEFAVEICEAVKAAWEPTAENPIIFNLPATVEVATPNIYADQIEYFHTHISEREKVCISTHTHNDRGCGVAASELGLLAGADRVEGCLFGNGERTGNVDLVTVALNMYTQGVSPELDFSDLESVIEVVEKCNKIPVPARAPYGGELVVCAFSGSHQDAIKKGFEKQAVRRAQGDQRWRIPYLPLDPKDIGRDYEAVIRVNSQSGKGGAAWVVLRSLGLDLPRQLQISFSTAVQSEADKLGRELKSSEIVDLFKTLYNFDNAGPLSLGEYDVVKNPTVADGRIFKGEFIVNGETVFVEGNGNGPISSFLDALAKFTGIKLNVQNYTEHSVGSGSGSQAATFIQLGYIGVDGSKETRWGLGLHEDVSLAALTSIVSTFNALATSGSVDPEFAVPSNKEAASGN</sequence>
<dbReference type="OrthoDB" id="418791at2759"/>
<feature type="domain" description="Pyruvate carboxyltransferase" evidence="10">
    <location>
        <begin position="49"/>
        <end position="324"/>
    </location>
</feature>
<dbReference type="GO" id="GO:0003852">
    <property type="term" value="F:2-isopropylmalate synthase activity"/>
    <property type="evidence" value="ECO:0007669"/>
    <property type="project" value="UniProtKB-EC"/>
</dbReference>
<dbReference type="GO" id="GO:0005739">
    <property type="term" value="C:mitochondrion"/>
    <property type="evidence" value="ECO:0007669"/>
    <property type="project" value="TreeGrafter"/>
</dbReference>
<dbReference type="InterPro" id="IPR039371">
    <property type="entry name" value="LeuA_N_DRE-TIM"/>
</dbReference>
<dbReference type="Gene3D" id="3.30.160.270">
    <property type="match status" value="1"/>
</dbReference>
<dbReference type="PROSITE" id="PS50991">
    <property type="entry name" value="PYR_CT"/>
    <property type="match status" value="1"/>
</dbReference>
<dbReference type="Pfam" id="PF08502">
    <property type="entry name" value="LeuA_dimer"/>
    <property type="match status" value="1"/>
</dbReference>
<dbReference type="PANTHER" id="PTHR46911:SF2">
    <property type="entry name" value="2-ISOPROPYLMALATE SYNTHASE-RELATED"/>
    <property type="match status" value="1"/>
</dbReference>
<dbReference type="InterPro" id="IPR054692">
    <property type="entry name" value="LeuA-like_post-cat"/>
</dbReference>
<dbReference type="GO" id="GO:0046872">
    <property type="term" value="F:metal ion binding"/>
    <property type="evidence" value="ECO:0007669"/>
    <property type="project" value="UniProtKB-KW"/>
</dbReference>
<dbReference type="Proteomes" id="UP000189513">
    <property type="component" value="Unassembled WGS sequence"/>
</dbReference>
<dbReference type="HAMAP" id="MF_00572">
    <property type="entry name" value="LeuA_type2"/>
    <property type="match status" value="1"/>
</dbReference>
<dbReference type="NCBIfam" id="NF002991">
    <property type="entry name" value="PRK03739.1"/>
    <property type="match status" value="1"/>
</dbReference>
<dbReference type="Gene3D" id="3.20.20.70">
    <property type="entry name" value="Aldolase class I"/>
    <property type="match status" value="1"/>
</dbReference>
<evidence type="ECO:0000256" key="6">
    <source>
        <dbReference type="ARBA" id="ARBA00022605"/>
    </source>
</evidence>
<evidence type="ECO:0000256" key="7">
    <source>
        <dbReference type="ARBA" id="ARBA00022679"/>
    </source>
</evidence>
<dbReference type="PROSITE" id="PS00815">
    <property type="entry name" value="AIPM_HOMOCIT_SYNTH_1"/>
    <property type="match status" value="1"/>
</dbReference>
<dbReference type="EC" id="2.3.3.13" evidence="4"/>
<evidence type="ECO:0000256" key="1">
    <source>
        <dbReference type="ARBA" id="ARBA00001968"/>
    </source>
</evidence>
<dbReference type="SUPFAM" id="SSF51569">
    <property type="entry name" value="Aldolase"/>
    <property type="match status" value="1"/>
</dbReference>
<dbReference type="InterPro" id="IPR013709">
    <property type="entry name" value="2-isopropylmalate_synth_dimer"/>
</dbReference>
<comment type="cofactor">
    <cofactor evidence="1">
        <name>a divalent metal cation</name>
        <dbReference type="ChEBI" id="CHEBI:60240"/>
    </cofactor>
</comment>
<dbReference type="OMA" id="EYCNQME"/>
<comment type="pathway">
    <text evidence="2">Amino-acid biosynthesis; L-leucine biosynthesis; L-leucine from 3-methyl-2-oxobutanoate: step 1/4.</text>
</comment>